<gene>
    <name evidence="2" type="primary">LOC112277840</name>
    <name evidence="1" type="ORF">PHYPA_030095</name>
</gene>
<reference evidence="1 3" key="2">
    <citation type="journal article" date="2018" name="Plant J.">
        <title>The Physcomitrella patens chromosome-scale assembly reveals moss genome structure and evolution.</title>
        <authorList>
            <person name="Lang D."/>
            <person name="Ullrich K.K."/>
            <person name="Murat F."/>
            <person name="Fuchs J."/>
            <person name="Jenkins J."/>
            <person name="Haas F.B."/>
            <person name="Piednoel M."/>
            <person name="Gundlach H."/>
            <person name="Van Bel M."/>
            <person name="Meyberg R."/>
            <person name="Vives C."/>
            <person name="Morata J."/>
            <person name="Symeonidi A."/>
            <person name="Hiss M."/>
            <person name="Muchero W."/>
            <person name="Kamisugi Y."/>
            <person name="Saleh O."/>
            <person name="Blanc G."/>
            <person name="Decker E.L."/>
            <person name="van Gessel N."/>
            <person name="Grimwood J."/>
            <person name="Hayes R.D."/>
            <person name="Graham S.W."/>
            <person name="Gunter L.E."/>
            <person name="McDaniel S.F."/>
            <person name="Hoernstein S.N.W."/>
            <person name="Larsson A."/>
            <person name="Li F.W."/>
            <person name="Perroud P.F."/>
            <person name="Phillips J."/>
            <person name="Ranjan P."/>
            <person name="Rokshar D.S."/>
            <person name="Rothfels C.J."/>
            <person name="Schneider L."/>
            <person name="Shu S."/>
            <person name="Stevenson D.W."/>
            <person name="Thummler F."/>
            <person name="Tillich M."/>
            <person name="Villarreal Aguilar J.C."/>
            <person name="Widiez T."/>
            <person name="Wong G.K."/>
            <person name="Wymore A."/>
            <person name="Zhang Y."/>
            <person name="Zimmer A.D."/>
            <person name="Quatrano R.S."/>
            <person name="Mayer K.F.X."/>
            <person name="Goodstein D."/>
            <person name="Casacuberta J.M."/>
            <person name="Vandepoele K."/>
            <person name="Reski R."/>
            <person name="Cuming A.C."/>
            <person name="Tuskan G.A."/>
            <person name="Maumus F."/>
            <person name="Salse J."/>
            <person name="Schmutz J."/>
            <person name="Rensing S.A."/>
        </authorList>
    </citation>
    <scope>NUCLEOTIDE SEQUENCE [LARGE SCALE GENOMIC DNA]</scope>
    <source>
        <strain evidence="2 3">cv. Gransden 2004</strain>
    </source>
</reference>
<keyword evidence="3" id="KW-1185">Reference proteome</keyword>
<dbReference type="KEGG" id="ppp:112277840"/>
<dbReference type="EnsemblPlants" id="Pp3c26_1510V3.4">
    <property type="protein sequence ID" value="Pp3c26_1510V3.4"/>
    <property type="gene ID" value="Pp3c26_1510"/>
</dbReference>
<dbReference type="RefSeq" id="XP_024366393.1">
    <property type="nucleotide sequence ID" value="XM_024510625.2"/>
</dbReference>
<reference evidence="1 3" key="1">
    <citation type="journal article" date="2008" name="Science">
        <title>The Physcomitrella genome reveals evolutionary insights into the conquest of land by plants.</title>
        <authorList>
            <person name="Rensing S."/>
            <person name="Lang D."/>
            <person name="Zimmer A."/>
            <person name="Terry A."/>
            <person name="Salamov A."/>
            <person name="Shapiro H."/>
            <person name="Nishiyama T."/>
            <person name="Perroud P.-F."/>
            <person name="Lindquist E."/>
            <person name="Kamisugi Y."/>
            <person name="Tanahashi T."/>
            <person name="Sakakibara K."/>
            <person name="Fujita T."/>
            <person name="Oishi K."/>
            <person name="Shin-I T."/>
            <person name="Kuroki Y."/>
            <person name="Toyoda A."/>
            <person name="Suzuki Y."/>
            <person name="Hashimoto A."/>
            <person name="Yamaguchi K."/>
            <person name="Sugano A."/>
            <person name="Kohara Y."/>
            <person name="Fujiyama A."/>
            <person name="Anterola A."/>
            <person name="Aoki S."/>
            <person name="Ashton N."/>
            <person name="Barbazuk W.B."/>
            <person name="Barker E."/>
            <person name="Bennetzen J."/>
            <person name="Bezanilla M."/>
            <person name="Blankenship R."/>
            <person name="Cho S.H."/>
            <person name="Dutcher S."/>
            <person name="Estelle M."/>
            <person name="Fawcett J.A."/>
            <person name="Gundlach H."/>
            <person name="Hanada K."/>
            <person name="Heyl A."/>
            <person name="Hicks K.A."/>
            <person name="Hugh J."/>
            <person name="Lohr M."/>
            <person name="Mayer K."/>
            <person name="Melkozernov A."/>
            <person name="Murata T."/>
            <person name="Nelson D."/>
            <person name="Pils B."/>
            <person name="Prigge M."/>
            <person name="Reiss B."/>
            <person name="Renner T."/>
            <person name="Rombauts S."/>
            <person name="Rushton P."/>
            <person name="Sanderfoot A."/>
            <person name="Schween G."/>
            <person name="Shiu S.-H."/>
            <person name="Stueber K."/>
            <person name="Theodoulou F.L."/>
            <person name="Tu H."/>
            <person name="Van de Peer Y."/>
            <person name="Verrier P.J."/>
            <person name="Waters E."/>
            <person name="Wood A."/>
            <person name="Yang L."/>
            <person name="Cove D."/>
            <person name="Cuming A."/>
            <person name="Hasebe M."/>
            <person name="Lucas S."/>
            <person name="Mishler D.B."/>
            <person name="Reski R."/>
            <person name="Grigoriev I."/>
            <person name="Quatrano R.S."/>
            <person name="Boore J.L."/>
        </authorList>
    </citation>
    <scope>NUCLEOTIDE SEQUENCE [LARGE SCALE GENOMIC DNA]</scope>
    <source>
        <strain evidence="2 3">cv. Gransden 2004</strain>
    </source>
</reference>
<dbReference type="OrthoDB" id="1918565at2759"/>
<dbReference type="Gramene" id="Pp3c26_1510V3.3">
    <property type="protein sequence ID" value="Pp3c26_1510V3.3"/>
    <property type="gene ID" value="Pp3c26_1510"/>
</dbReference>
<dbReference type="EMBL" id="ABEU02000026">
    <property type="protein sequence ID" value="PNR26614.1"/>
    <property type="molecule type" value="Genomic_DNA"/>
</dbReference>
<reference evidence="2" key="3">
    <citation type="submission" date="2020-12" db="UniProtKB">
        <authorList>
            <consortium name="EnsemblPlants"/>
        </authorList>
    </citation>
    <scope>IDENTIFICATION</scope>
</reference>
<dbReference type="GeneID" id="112277840"/>
<dbReference type="EnsemblPlants" id="Pp3c26_1510V3.5">
    <property type="protein sequence ID" value="Pp3c26_1510V3.5"/>
    <property type="gene ID" value="Pp3c26_1510"/>
</dbReference>
<dbReference type="PaxDb" id="3218-PP1S149_185V6.1"/>
<dbReference type="Gramene" id="Pp3c26_1510V3.4">
    <property type="protein sequence ID" value="Pp3c26_1510V3.4"/>
    <property type="gene ID" value="Pp3c26_1510"/>
</dbReference>
<dbReference type="RefSeq" id="XP_024366392.1">
    <property type="nucleotide sequence ID" value="XM_024510624.2"/>
</dbReference>
<evidence type="ECO:0000313" key="2">
    <source>
        <dbReference type="EnsemblPlants" id="Pp3c26_1510V3.1"/>
    </source>
</evidence>
<dbReference type="Pfam" id="PF14299">
    <property type="entry name" value="PP2"/>
    <property type="match status" value="1"/>
</dbReference>
<dbReference type="EnsemblPlants" id="Pp3c26_1510V3.1">
    <property type="protein sequence ID" value="Pp3c26_1510V3.1"/>
    <property type="gene ID" value="Pp3c26_1510"/>
</dbReference>
<dbReference type="Gramene" id="Pp3c26_1510V3.5">
    <property type="protein sequence ID" value="Pp3c26_1510V3.5"/>
    <property type="gene ID" value="Pp3c26_1510"/>
</dbReference>
<dbReference type="EnsemblPlants" id="Pp3c26_1510V3.2">
    <property type="protein sequence ID" value="Pp3c26_1510V3.2"/>
    <property type="gene ID" value="Pp3c26_1510"/>
</dbReference>
<proteinExistence type="predicted"/>
<accession>A0A2K1IBH3</accession>
<dbReference type="EnsemblPlants" id="Pp3c26_1510V3.3">
    <property type="protein sequence ID" value="Pp3c26_1510V3.3"/>
    <property type="gene ID" value="Pp3c26_1510"/>
</dbReference>
<dbReference type="InterPro" id="IPR025886">
    <property type="entry name" value="PP2-like"/>
</dbReference>
<dbReference type="Proteomes" id="UP000006727">
    <property type="component" value="Chromosome 26"/>
</dbReference>
<dbReference type="AlphaFoldDB" id="A0A2K1IBH3"/>
<dbReference type="Gramene" id="Pp3c26_1510V3.1">
    <property type="protein sequence ID" value="Pp3c26_1510V3.1"/>
    <property type="gene ID" value="Pp3c26_1510"/>
</dbReference>
<evidence type="ECO:0000313" key="1">
    <source>
        <dbReference type="EMBL" id="PNR26614.1"/>
    </source>
</evidence>
<dbReference type="PANTHER" id="PTHR31960:SF2">
    <property type="entry name" value="F-BOX PROTEIN PP2-A15"/>
    <property type="match status" value="1"/>
</dbReference>
<dbReference type="Gramene" id="Pp3c26_1510V3.2">
    <property type="protein sequence ID" value="Pp3c26_1510V3.2"/>
    <property type="gene ID" value="Pp3c26_1510"/>
</dbReference>
<evidence type="ECO:0000313" key="3">
    <source>
        <dbReference type="Proteomes" id="UP000006727"/>
    </source>
</evidence>
<dbReference type="RefSeq" id="XP_024366394.1">
    <property type="nucleotide sequence ID" value="XM_024510626.2"/>
</dbReference>
<dbReference type="PANTHER" id="PTHR31960">
    <property type="entry name" value="F-BOX PROTEIN PP2-A15"/>
    <property type="match status" value="1"/>
</dbReference>
<sequence>MTLSFRIRSRLNAVCSIPPATYTVSWRAYLSAYACGWEFDAVNFTFSKKQNGTEDISRCKCYLKRPRAGVVLTQPDPTIQAVGNGWMEYEVGEFAVEAGEGNFALKFAMVATSDYHWKTGLSLDGIVIRPKSLVDVTVPLRLESSKCRSP</sequence>
<protein>
    <submittedName>
        <fullName evidence="1 2">Uncharacterized protein</fullName>
    </submittedName>
</protein>
<name>A0A2K1IBH3_PHYPA</name>
<organism evidence="1">
    <name type="scientific">Physcomitrium patens</name>
    <name type="common">Spreading-leaved earth moss</name>
    <name type="synonym">Physcomitrella patens</name>
    <dbReference type="NCBI Taxonomy" id="3218"/>
    <lineage>
        <taxon>Eukaryota</taxon>
        <taxon>Viridiplantae</taxon>
        <taxon>Streptophyta</taxon>
        <taxon>Embryophyta</taxon>
        <taxon>Bryophyta</taxon>
        <taxon>Bryophytina</taxon>
        <taxon>Bryopsida</taxon>
        <taxon>Funariidae</taxon>
        <taxon>Funariales</taxon>
        <taxon>Funariaceae</taxon>
        <taxon>Physcomitrium</taxon>
    </lineage>
</organism>